<dbReference type="Proteomes" id="UP001499978">
    <property type="component" value="Unassembled WGS sequence"/>
</dbReference>
<name>A0ABN3NJC8_9ACTN</name>
<evidence type="ECO:0000259" key="1">
    <source>
        <dbReference type="Pfam" id="PF10592"/>
    </source>
</evidence>
<accession>A0ABN3NJC8</accession>
<sequence length="589" mass="65284">MPYTSSVADNEQVLLDQILVQLQNERTVPIREDEAFELFAAEQALTARQVSQEEIADGVIGGSNDGAIDAVYVFVDGALLSEDSDVLQAGFSAVKYSSGINLELWLVQAKREVSFTETTIDKAASALARLLSLSENEADLLQLYSQGVVSRTGFFRKALKALATKHPKVTIHFVYATRGRAVGPNAINAKVEIKARNLEAQLADVISGAKGNVEFLGAAELWRRANAVPSYTTELTYQENATSGNSHVALVKLRDYRTFLTDEGGLLRRHIFDWNVRDYQGDVEVNREIRESLENPTGPEFWWLNNGVTIVCSKATAVGKTYCLDDVQVVNGLQSSHTIFNFLRAAPVDHPAFDRSVLVRILVTGDDLATRDRVIRATNRQTSVPAASLRATDDIQRDIEAYFLAHDWYYDRRKNFYRNNGRSAERIVSIPLLAQAVMAMGLSRPDNSRARPSSLLKRDEEYGRIFSKEIPVEIYLWLARAQKEVDSFLASESAEMDVADRTNYRFHLAMVATAKLMGCPVRSPKQLGRLATAGTSLSGVDLLAALAFVRHAYSEHKGRTGNPNDKIAKGPEFVQHLIGQLDDPADRDG</sequence>
<keyword evidence="3" id="KW-1185">Reference proteome</keyword>
<feature type="domain" description="Abortive phage infection protein C-terminal" evidence="1">
    <location>
        <begin position="272"/>
        <end position="488"/>
    </location>
</feature>
<proteinExistence type="predicted"/>
<evidence type="ECO:0000313" key="3">
    <source>
        <dbReference type="Proteomes" id="UP001499978"/>
    </source>
</evidence>
<dbReference type="Pfam" id="PF10592">
    <property type="entry name" value="AIPR"/>
    <property type="match status" value="1"/>
</dbReference>
<gene>
    <name evidence="2" type="ORF">GCM10010201_21710</name>
</gene>
<evidence type="ECO:0000313" key="2">
    <source>
        <dbReference type="EMBL" id="GAA2523111.1"/>
    </source>
</evidence>
<organism evidence="2 3">
    <name type="scientific">Pilimelia columellifera subsp. columellifera</name>
    <dbReference type="NCBI Taxonomy" id="706583"/>
    <lineage>
        <taxon>Bacteria</taxon>
        <taxon>Bacillati</taxon>
        <taxon>Actinomycetota</taxon>
        <taxon>Actinomycetes</taxon>
        <taxon>Micromonosporales</taxon>
        <taxon>Micromonosporaceae</taxon>
        <taxon>Pilimelia</taxon>
    </lineage>
</organism>
<protein>
    <recommendedName>
        <fullName evidence="1">Abortive phage infection protein C-terminal domain-containing protein</fullName>
    </recommendedName>
</protein>
<dbReference type="EMBL" id="BAAARY010000008">
    <property type="protein sequence ID" value="GAA2523111.1"/>
    <property type="molecule type" value="Genomic_DNA"/>
</dbReference>
<dbReference type="InterPro" id="IPR018891">
    <property type="entry name" value="AIPR_C"/>
</dbReference>
<reference evidence="2 3" key="1">
    <citation type="journal article" date="2019" name="Int. J. Syst. Evol. Microbiol.">
        <title>The Global Catalogue of Microorganisms (GCM) 10K type strain sequencing project: providing services to taxonomists for standard genome sequencing and annotation.</title>
        <authorList>
            <consortium name="The Broad Institute Genomics Platform"/>
            <consortium name="The Broad Institute Genome Sequencing Center for Infectious Disease"/>
            <person name="Wu L."/>
            <person name="Ma J."/>
        </authorList>
    </citation>
    <scope>NUCLEOTIDE SEQUENCE [LARGE SCALE GENOMIC DNA]</scope>
    <source>
        <strain evidence="2 3">JCM 3367</strain>
    </source>
</reference>
<comment type="caution">
    <text evidence="2">The sequence shown here is derived from an EMBL/GenBank/DDBJ whole genome shotgun (WGS) entry which is preliminary data.</text>
</comment>